<protein>
    <recommendedName>
        <fullName evidence="4">Lipoprotein</fullName>
    </recommendedName>
</protein>
<dbReference type="eggNOG" id="ENOG5031MUN">
    <property type="taxonomic scope" value="Bacteria"/>
</dbReference>
<sequence>MKNVLKFLGIFIFTLFIVTACSDDDDPADNDIFAGTYKGKVTYISKGETITKDDGSVFVTKLSGDTYNFKFSDKIPSLNGIKMKKGENNTLILEDGALGAISISAGKLNINYTKDGQYWSANATR</sequence>
<evidence type="ECO:0008006" key="4">
    <source>
        <dbReference type="Google" id="ProtNLM"/>
    </source>
</evidence>
<accession>F0P087</accession>
<dbReference type="Proteomes" id="UP000008641">
    <property type="component" value="Chromosome"/>
</dbReference>
<keyword evidence="3" id="KW-1185">Reference proteome</keyword>
<feature type="signal peptide" evidence="1">
    <location>
        <begin position="1"/>
        <end position="22"/>
    </location>
</feature>
<organism evidence="2 3">
    <name type="scientific">Weeksella virosa (strain ATCC 43766 / DSM 16922 / JCM 21250 / CCUG 30538 / CDC 9751 / IAM 14551 / NBRC 16016 / NCTC 11634 / CL345/78)</name>
    <dbReference type="NCBI Taxonomy" id="865938"/>
    <lineage>
        <taxon>Bacteria</taxon>
        <taxon>Pseudomonadati</taxon>
        <taxon>Bacteroidota</taxon>
        <taxon>Flavobacteriia</taxon>
        <taxon>Flavobacteriales</taxon>
        <taxon>Weeksellaceae</taxon>
        <taxon>Weeksella</taxon>
    </lineage>
</organism>
<evidence type="ECO:0000313" key="3">
    <source>
        <dbReference type="Proteomes" id="UP000008641"/>
    </source>
</evidence>
<keyword evidence="1" id="KW-0732">Signal</keyword>
<proteinExistence type="predicted"/>
<dbReference type="KEGG" id="wvi:Weevi_1756"/>
<dbReference type="AlphaFoldDB" id="F0P087"/>
<name>F0P087_WEEVC</name>
<gene>
    <name evidence="2" type="ordered locus">Weevi_1756</name>
</gene>
<dbReference type="HOGENOM" id="CLU_131427_0_0_10"/>
<feature type="chain" id="PRO_5003257856" description="Lipoprotein" evidence="1">
    <location>
        <begin position="23"/>
        <end position="125"/>
    </location>
</feature>
<dbReference type="STRING" id="865938.Weevi_1756"/>
<dbReference type="OrthoDB" id="711418at2"/>
<evidence type="ECO:0000313" key="2">
    <source>
        <dbReference type="EMBL" id="ADX68447.1"/>
    </source>
</evidence>
<reference evidence="2 3" key="1">
    <citation type="journal article" date="2011" name="Stand. Genomic Sci.">
        <title>Complete genome sequence of Weeksella virosa type strain (9751).</title>
        <authorList>
            <person name="Lang E."/>
            <person name="Teshima H."/>
            <person name="Lucas S."/>
            <person name="Lapidus A."/>
            <person name="Hammon N."/>
            <person name="Deshpande S."/>
            <person name="Nolan M."/>
            <person name="Cheng J.F."/>
            <person name="Pitluck S."/>
            <person name="Liolios K."/>
            <person name="Pagani I."/>
            <person name="Mikhailova N."/>
            <person name="Ivanova N."/>
            <person name="Mavromatis K."/>
            <person name="Pati A."/>
            <person name="Tapia R."/>
            <person name="Han C."/>
            <person name="Goodwin L."/>
            <person name="Chen A."/>
            <person name="Palaniappan K."/>
            <person name="Land M."/>
            <person name="Hauser L."/>
            <person name="Chang Y.J."/>
            <person name="Jeffries C.D."/>
            <person name="Brambilla E.M."/>
            <person name="Kopitz M."/>
            <person name="Rohde M."/>
            <person name="Goker M."/>
            <person name="Tindall B.J."/>
            <person name="Detter J.C."/>
            <person name="Woyke T."/>
            <person name="Bristow J."/>
            <person name="Eisen J.A."/>
            <person name="Markowitz V."/>
            <person name="Hugenholtz P."/>
            <person name="Klenk H.P."/>
            <person name="Kyrpides N.C."/>
        </authorList>
    </citation>
    <scope>NUCLEOTIDE SEQUENCE [LARGE SCALE GENOMIC DNA]</scope>
    <source>
        <strain evidence="3">ATCC 43766 / DSM 16922 / JCM 21250 / NBRC 16016 / NCTC 11634 / CL345/78</strain>
    </source>
</reference>
<dbReference type="PROSITE" id="PS51257">
    <property type="entry name" value="PROKAR_LIPOPROTEIN"/>
    <property type="match status" value="1"/>
</dbReference>
<dbReference type="EMBL" id="CP002455">
    <property type="protein sequence ID" value="ADX68447.1"/>
    <property type="molecule type" value="Genomic_DNA"/>
</dbReference>
<dbReference type="RefSeq" id="WP_013598836.1">
    <property type="nucleotide sequence ID" value="NC_015144.1"/>
</dbReference>
<reference evidence="3" key="2">
    <citation type="journal article" date="2011" name="Stand. Genomic Sci.">
        <title>Complete genome sequence of Weeksella virosa type strain (9751T).</title>
        <authorList>
            <person name="Lang E."/>
            <person name="Teshima H."/>
            <person name="Lucas S."/>
            <person name="Lapidus A."/>
            <person name="Hammon N."/>
            <person name="Deshpande S."/>
            <person name="Nolan M."/>
            <person name="Cheng J."/>
            <person name="Pitluck S."/>
            <person name="Liolios K."/>
            <person name="Pagani I."/>
            <person name="Mikhailova N."/>
            <person name="Ivanova N."/>
            <person name="Mavromatis K."/>
            <person name="Pati A."/>
            <person name="Tapia R."/>
            <person name="Han C."/>
            <person name="Goodwin L."/>
            <person name="Chen A."/>
            <person name="Palaniappan K."/>
            <person name="Land M."/>
            <person name="Hauser L."/>
            <person name="Chang Y."/>
            <person name="Jeffries C."/>
            <person name="Brambilla E."/>
            <person name="Kopitz M."/>
            <person name="Rohde M."/>
            <person name="Goker M."/>
            <person name="Tindall B."/>
            <person name="Detter J."/>
            <person name="Woyke T."/>
            <person name="Bristow J."/>
            <person name="Eisen J."/>
            <person name="Markowitz V."/>
            <person name="Hugenholtz P."/>
            <person name="Klenk H."/>
            <person name="Kyrpides N."/>
        </authorList>
    </citation>
    <scope>NUCLEOTIDE SEQUENCE [LARGE SCALE GENOMIC DNA]</scope>
    <source>
        <strain evidence="3">ATCC 43766 / DSM 16922 / JCM 21250 / NBRC 16016 / NCTC 11634 / CL345/78</strain>
    </source>
</reference>
<evidence type="ECO:0000256" key="1">
    <source>
        <dbReference type="SAM" id="SignalP"/>
    </source>
</evidence>